<dbReference type="RefSeq" id="WP_338469194.1">
    <property type="nucleotide sequence ID" value="NZ_CP143423.1"/>
</dbReference>
<keyword evidence="3" id="KW-1185">Reference proteome</keyword>
<organism evidence="2 3">
    <name type="scientific">Roseobacter fucihabitans</name>
    <dbReference type="NCBI Taxonomy" id="1537242"/>
    <lineage>
        <taxon>Bacteria</taxon>
        <taxon>Pseudomonadati</taxon>
        <taxon>Pseudomonadota</taxon>
        <taxon>Alphaproteobacteria</taxon>
        <taxon>Rhodobacterales</taxon>
        <taxon>Roseobacteraceae</taxon>
        <taxon>Roseobacter</taxon>
    </lineage>
</organism>
<feature type="domain" description="Tn3 transposase DDE" evidence="1">
    <location>
        <begin position="322"/>
        <end position="587"/>
    </location>
</feature>
<reference evidence="3" key="1">
    <citation type="submission" date="2024-01" db="EMBL/GenBank/DDBJ databases">
        <title>Roseobacter fucihabitans sp. nov., isolated from the brown alga Fucus spiralis.</title>
        <authorList>
            <person name="Hahnke S."/>
            <person name="Berger M."/>
            <person name="Schlingloff A."/>
            <person name="Athale I."/>
            <person name="Neumann-Schaal M."/>
            <person name="Adenaya A."/>
            <person name="Poehlein A."/>
            <person name="Daniel R."/>
            <person name="Pertersen J."/>
            <person name="Brinkhoff T."/>
        </authorList>
    </citation>
    <scope>NUCLEOTIDE SEQUENCE [LARGE SCALE GENOMIC DNA]</scope>
    <source>
        <strain evidence="3">B14</strain>
    </source>
</reference>
<proteinExistence type="predicted"/>
<dbReference type="InterPro" id="IPR002513">
    <property type="entry name" value="Tn3_Tnp_DDE_dom"/>
</dbReference>
<evidence type="ECO:0000259" key="1">
    <source>
        <dbReference type="Pfam" id="PF01526"/>
    </source>
</evidence>
<evidence type="ECO:0000313" key="2">
    <source>
        <dbReference type="EMBL" id="WVX50057.1"/>
    </source>
</evidence>
<gene>
    <name evidence="2" type="ORF">ROLI_031530</name>
</gene>
<sequence>MGHPDETRYALLCCFLIPRAAELSDARGDLLISITHKISARAETKVIKELVTEFRKVEGKTTHLFKMALAAEAEPTGRVCDVIFPVVSQTTISGLANEYRTENPSFSYRVHRKIRRSYAQHYRRILPVILKTLTFRSNNQSWRPLLDALEVLITDTSRKPQYFSLDEVPLDGVVRPKGRDIVIEPGPGGQPRLNRLDYEIYVLQSLGERLRTKAVWIEGATRCCNPDQDLPQDFDDRKEQYFQDIGQPLEADLFVERLKGDLITALDVFDRDLPSNKDVVLKSRSGKTRISLKPPEAQDDLAMLDALKEELTRRWPMTRLLDVLGEVDLRIGLTKSFPTAGARQTLSGDEVSRRLLLALHGIGTTIGLKAVAAGPYNVTYKELLYIRQRFIHKNALRAATRAIADATNRIRATDIRGDGSSSYASDSTQFASWDQNLMTELHQRYGGRGVMIYWHVDAKATCIHSQLKQVSSSEVASMIEGVLHHGTDLEIDRQFVDTHSQSVVGFAFCYLPGFELMPRFKGIARQKLVRALPKPERTHPNPDPLFAPKPINWDLITRHYDAMIKLAAALKQRTAEQEAILRRFIRGQPAKVTRCLRLFWNSAKQPGRSSCANTSVTKVCAARSILA</sequence>
<dbReference type="EMBL" id="CP143423">
    <property type="protein sequence ID" value="WVX50057.1"/>
    <property type="molecule type" value="Genomic_DNA"/>
</dbReference>
<name>A0ABZ2BVT0_9RHOB</name>
<dbReference type="Proteomes" id="UP001318682">
    <property type="component" value="Chromosome"/>
</dbReference>
<evidence type="ECO:0000313" key="3">
    <source>
        <dbReference type="Proteomes" id="UP001318682"/>
    </source>
</evidence>
<dbReference type="Pfam" id="PF01526">
    <property type="entry name" value="DDE_Tnp_Tn3"/>
    <property type="match status" value="1"/>
</dbReference>
<protein>
    <submittedName>
        <fullName evidence="2">Tn3 family transposase ISNpu13</fullName>
    </submittedName>
</protein>
<accession>A0ABZ2BVT0</accession>